<accession>A0A367ENZ9</accession>
<evidence type="ECO:0000313" key="2">
    <source>
        <dbReference type="EMBL" id="RCG19828.1"/>
    </source>
</evidence>
<dbReference type="EMBL" id="QOIN01000048">
    <property type="protein sequence ID" value="RCG19828.1"/>
    <property type="molecule type" value="Genomic_DNA"/>
</dbReference>
<gene>
    <name evidence="2" type="ORF">DTL70_24310</name>
</gene>
<feature type="region of interest" description="Disordered" evidence="1">
    <location>
        <begin position="44"/>
        <end position="67"/>
    </location>
</feature>
<organism evidence="2 3">
    <name type="scientific">Streptomyces diacarni</name>
    <dbReference type="NCBI Taxonomy" id="2800381"/>
    <lineage>
        <taxon>Bacteria</taxon>
        <taxon>Bacillati</taxon>
        <taxon>Actinomycetota</taxon>
        <taxon>Actinomycetes</taxon>
        <taxon>Kitasatosporales</taxon>
        <taxon>Streptomycetaceae</taxon>
        <taxon>Streptomyces</taxon>
    </lineage>
</organism>
<proteinExistence type="predicted"/>
<dbReference type="RefSeq" id="WP_114024083.1">
    <property type="nucleotide sequence ID" value="NZ_QOIN01000048.1"/>
</dbReference>
<sequence length="67" mass="7932">MLYDLNHTTHHLRMDDLRREADHERLVRRAREARQEPGRGIRPWLGPWLGRRRQGGHGEGTAWVRAA</sequence>
<name>A0A367ENZ9_9ACTN</name>
<reference evidence="2 3" key="1">
    <citation type="submission" date="2018-06" db="EMBL/GenBank/DDBJ databases">
        <title>Streptomyces reniochalinae sp. nov. and Streptomyces diacarnus sp. nov. from marine sponges.</title>
        <authorList>
            <person name="Li L."/>
        </authorList>
    </citation>
    <scope>NUCLEOTIDE SEQUENCE [LARGE SCALE GENOMIC DNA]</scope>
    <source>
        <strain evidence="2 3">LHW51701</strain>
    </source>
</reference>
<dbReference type="Proteomes" id="UP000252914">
    <property type="component" value="Unassembled WGS sequence"/>
</dbReference>
<evidence type="ECO:0000256" key="1">
    <source>
        <dbReference type="SAM" id="MobiDB-lite"/>
    </source>
</evidence>
<dbReference type="AlphaFoldDB" id="A0A367ENZ9"/>
<comment type="caution">
    <text evidence="2">The sequence shown here is derived from an EMBL/GenBank/DDBJ whole genome shotgun (WGS) entry which is preliminary data.</text>
</comment>
<protein>
    <submittedName>
        <fullName evidence="2">Uncharacterized protein</fullName>
    </submittedName>
</protein>
<evidence type="ECO:0000313" key="3">
    <source>
        <dbReference type="Proteomes" id="UP000252914"/>
    </source>
</evidence>
<keyword evidence="3" id="KW-1185">Reference proteome</keyword>